<gene>
    <name evidence="2" type="ORF">EVEC_LOCUS617</name>
</gene>
<evidence type="ECO:0000313" key="2">
    <source>
        <dbReference type="EMBL" id="VDD85474.1"/>
    </source>
</evidence>
<dbReference type="OrthoDB" id="340346at2759"/>
<evidence type="ECO:0000313" key="3">
    <source>
        <dbReference type="Proteomes" id="UP000274131"/>
    </source>
</evidence>
<feature type="region of interest" description="Disordered" evidence="1">
    <location>
        <begin position="1"/>
        <end position="20"/>
    </location>
</feature>
<reference evidence="2 3" key="2">
    <citation type="submission" date="2018-10" db="EMBL/GenBank/DDBJ databases">
        <authorList>
            <consortium name="Pathogen Informatics"/>
        </authorList>
    </citation>
    <scope>NUCLEOTIDE SEQUENCE [LARGE SCALE GENOMIC DNA]</scope>
</reference>
<proteinExistence type="predicted"/>
<accession>A0A0N4UU52</accession>
<dbReference type="Proteomes" id="UP000274131">
    <property type="component" value="Unassembled WGS sequence"/>
</dbReference>
<sequence>MMETKGVDEEEEHHESVIDWDSLLSAAENPELQEILRSPVEEAIHILNFLKTGSIEKIYLTGINEV</sequence>
<organism evidence="4">
    <name type="scientific">Enterobius vermicularis</name>
    <name type="common">Human pinworm</name>
    <dbReference type="NCBI Taxonomy" id="51028"/>
    <lineage>
        <taxon>Eukaryota</taxon>
        <taxon>Metazoa</taxon>
        <taxon>Ecdysozoa</taxon>
        <taxon>Nematoda</taxon>
        <taxon>Chromadorea</taxon>
        <taxon>Rhabditida</taxon>
        <taxon>Spirurina</taxon>
        <taxon>Oxyuridomorpha</taxon>
        <taxon>Oxyuroidea</taxon>
        <taxon>Oxyuridae</taxon>
        <taxon>Enterobius</taxon>
    </lineage>
</organism>
<dbReference type="AlphaFoldDB" id="A0A0N4UU52"/>
<dbReference type="WBParaSite" id="EVEC_0000089501-mRNA-1">
    <property type="protein sequence ID" value="EVEC_0000089501-mRNA-1"/>
    <property type="gene ID" value="EVEC_0000089501"/>
</dbReference>
<evidence type="ECO:0000313" key="4">
    <source>
        <dbReference type="WBParaSite" id="EVEC_0000089501-mRNA-1"/>
    </source>
</evidence>
<dbReference type="EMBL" id="UXUI01001629">
    <property type="protein sequence ID" value="VDD85474.1"/>
    <property type="molecule type" value="Genomic_DNA"/>
</dbReference>
<name>A0A0N4UU52_ENTVE</name>
<evidence type="ECO:0000256" key="1">
    <source>
        <dbReference type="SAM" id="MobiDB-lite"/>
    </source>
</evidence>
<keyword evidence="3" id="KW-1185">Reference proteome</keyword>
<reference evidence="4" key="1">
    <citation type="submission" date="2017-02" db="UniProtKB">
        <authorList>
            <consortium name="WormBaseParasite"/>
        </authorList>
    </citation>
    <scope>IDENTIFICATION</scope>
</reference>
<protein>
    <submittedName>
        <fullName evidence="4">Magnesium transporter</fullName>
    </submittedName>
</protein>